<sequence length="87" mass="9611">MEGHCQCHVHTDECPDRSIYCLHSGVVRRPEGTRVQSTAVACSQPHISVDGVPSGQRREVVARAERGKTLNVTQANGESRWTPPRSF</sequence>
<name>A0ABD0WEN8_UMBPY</name>
<dbReference type="AlphaFoldDB" id="A0ABD0WEN8"/>
<dbReference type="Proteomes" id="UP001557470">
    <property type="component" value="Unassembled WGS sequence"/>
</dbReference>
<keyword evidence="2" id="KW-1185">Reference proteome</keyword>
<accession>A0ABD0WEN8</accession>
<gene>
    <name evidence="1" type="ORF">UPYG_G00237490</name>
</gene>
<protein>
    <submittedName>
        <fullName evidence="1">Uncharacterized protein</fullName>
    </submittedName>
</protein>
<reference evidence="1 2" key="1">
    <citation type="submission" date="2024-06" db="EMBL/GenBank/DDBJ databases">
        <authorList>
            <person name="Pan Q."/>
            <person name="Wen M."/>
            <person name="Jouanno E."/>
            <person name="Zahm M."/>
            <person name="Klopp C."/>
            <person name="Cabau C."/>
            <person name="Louis A."/>
            <person name="Berthelot C."/>
            <person name="Parey E."/>
            <person name="Roest Crollius H."/>
            <person name="Montfort J."/>
            <person name="Robinson-Rechavi M."/>
            <person name="Bouchez O."/>
            <person name="Lampietro C."/>
            <person name="Lopez Roques C."/>
            <person name="Donnadieu C."/>
            <person name="Postlethwait J."/>
            <person name="Bobe J."/>
            <person name="Verreycken H."/>
            <person name="Guiguen Y."/>
        </authorList>
    </citation>
    <scope>NUCLEOTIDE SEQUENCE [LARGE SCALE GENOMIC DNA]</scope>
    <source>
        <strain evidence="1">Up_M1</strain>
        <tissue evidence="1">Testis</tissue>
    </source>
</reference>
<organism evidence="1 2">
    <name type="scientific">Umbra pygmaea</name>
    <name type="common">Eastern mudminnow</name>
    <dbReference type="NCBI Taxonomy" id="75934"/>
    <lineage>
        <taxon>Eukaryota</taxon>
        <taxon>Metazoa</taxon>
        <taxon>Chordata</taxon>
        <taxon>Craniata</taxon>
        <taxon>Vertebrata</taxon>
        <taxon>Euteleostomi</taxon>
        <taxon>Actinopterygii</taxon>
        <taxon>Neopterygii</taxon>
        <taxon>Teleostei</taxon>
        <taxon>Protacanthopterygii</taxon>
        <taxon>Esociformes</taxon>
        <taxon>Umbridae</taxon>
        <taxon>Umbra</taxon>
    </lineage>
</organism>
<dbReference type="EMBL" id="JAGEUA010000007">
    <property type="protein sequence ID" value="KAL0970124.1"/>
    <property type="molecule type" value="Genomic_DNA"/>
</dbReference>
<evidence type="ECO:0000313" key="1">
    <source>
        <dbReference type="EMBL" id="KAL0970124.1"/>
    </source>
</evidence>
<proteinExistence type="predicted"/>
<evidence type="ECO:0000313" key="2">
    <source>
        <dbReference type="Proteomes" id="UP001557470"/>
    </source>
</evidence>
<comment type="caution">
    <text evidence="1">The sequence shown here is derived from an EMBL/GenBank/DDBJ whole genome shotgun (WGS) entry which is preliminary data.</text>
</comment>